<keyword evidence="6" id="KW-0175">Coiled coil</keyword>
<dbReference type="GO" id="GO:0016787">
    <property type="term" value="F:hydrolase activity"/>
    <property type="evidence" value="ECO:0007669"/>
    <property type="project" value="UniProtKB-KW"/>
</dbReference>
<evidence type="ECO:0000256" key="5">
    <source>
        <dbReference type="ARBA" id="ARBA00022840"/>
    </source>
</evidence>
<gene>
    <name evidence="10" type="ORF">GCM10010918_02380</name>
</gene>
<comment type="similarity">
    <text evidence="1">Belongs to the DNA2/NAM7 helicase family.</text>
</comment>
<keyword evidence="3" id="KW-0378">Hydrolase</keyword>
<dbReference type="InterPro" id="IPR041677">
    <property type="entry name" value="DNA2/NAM7_AAA_11"/>
</dbReference>
<keyword evidence="2" id="KW-0547">Nucleotide-binding</keyword>
<reference evidence="10 11" key="1">
    <citation type="journal article" date="2014" name="Int. J. Syst. Evol. Microbiol.">
        <title>Complete genome sequence of Corynebacterium casei LMG S-19264T (=DSM 44701T), isolated from a smear-ripened cheese.</title>
        <authorList>
            <consortium name="US DOE Joint Genome Institute (JGI-PGF)"/>
            <person name="Walter F."/>
            <person name="Albersmeier A."/>
            <person name="Kalinowski J."/>
            <person name="Ruckert C."/>
        </authorList>
    </citation>
    <scope>NUCLEOTIDE SEQUENCE [LARGE SCALE GENOMIC DNA]</scope>
    <source>
        <strain evidence="10 11">CGMCC 1.15286</strain>
    </source>
</reference>
<sequence>MDEQKVLILVDQIDKTNEIEYYNILEQIVEIKYKNSEIEYKFPSSRVNIIRNPVQVNIENQKFIYQGFPIRNVKFVMKFEGWLKFFFEEQHTRIYSPSLIQIIPEEDSSRLTIDPMDYWKDISQYTTIEDDLESFLKKQFSKLNVIHHKSVLASYLNKTPVEKTSKLVTPIIYPFKFNLSQKAALEQALSSNISIIEGPPGTGKTQTILNILANLTVIHKKSVAVVSGNNAAVQNVRDKLDDKGYGFMVAALGKWDNRKAFFNNLPEPDVIGWDCEAEEKQIGETINELTHKLERLLLLANRKAEIERMISAYRLEQKHYQFHNDERNLDDMKRLFFRNQTADTIISFLVDEYFLGERSFRFLQKAKLLFKYGFFDFKKLREDRLELITRLQTKYYESKLSELEREKDQIDRELKKESFKPLLQEHEMYSTQLFKKKLFEKYHGKSKYKGNVNNYRNRIEDFLKHYPIVLSTTHALRSCIPDDYLFDYVIVDEASQVDLLTGVLAMSCAKRIIIVGDTKQLPQIVDEKIENKLKTSDVEEPYNYFKHSLLSSMFAIYGQNIPRAMLKEHYRCKPKIIGFCNDQYYNNDLIPMTTEEESDVSIRLHYTAIGNHMRRVTVGKDRGNFNHREIDVVKEEIIKELQLNDVPLKDIGFTTPYRLQVTEANSQLEQIEIDTVHRYQGREKPVMILSTVLDQTKSGKFGKQFVENPNLVNVAVSRAQNQFILVTDHSLFRNSRKDIGDLIRYIEYNTLHEHITQSQLISVFDLLYSEYSDRLNGLQARLINKSKFKSENIIWRVLSDLMEEDTYKCFTFSMQVYLKDIFKVTDQLNETEKKYVKNRASFDFVVYDAINKQPLLAIEVNGFNYHRNNLVQTERDKLKHNICVKYDLSFLPLLTTGSNEIIKIRNKLNEFL</sequence>
<dbReference type="GO" id="GO:0005524">
    <property type="term" value="F:ATP binding"/>
    <property type="evidence" value="ECO:0007669"/>
    <property type="project" value="UniProtKB-KW"/>
</dbReference>
<keyword evidence="11" id="KW-1185">Reference proteome</keyword>
<keyword evidence="4 10" id="KW-0347">Helicase</keyword>
<dbReference type="InterPro" id="IPR047187">
    <property type="entry name" value="SF1_C_Upf1"/>
</dbReference>
<accession>A0A917LSK9</accession>
<dbReference type="AlphaFoldDB" id="A0A917LSK9"/>
<evidence type="ECO:0000259" key="9">
    <source>
        <dbReference type="Pfam" id="PF13087"/>
    </source>
</evidence>
<dbReference type="InterPro" id="IPR041679">
    <property type="entry name" value="DNA2/NAM7-like_C"/>
</dbReference>
<evidence type="ECO:0000313" key="11">
    <source>
        <dbReference type="Proteomes" id="UP000600247"/>
    </source>
</evidence>
<organism evidence="10 11">
    <name type="scientific">Paenibacillus radicis</name>
    <name type="common">ex Gao et al. 2016</name>
    <dbReference type="NCBI Taxonomy" id="1737354"/>
    <lineage>
        <taxon>Bacteria</taxon>
        <taxon>Bacillati</taxon>
        <taxon>Bacillota</taxon>
        <taxon>Bacilli</taxon>
        <taxon>Bacillales</taxon>
        <taxon>Paenibacillaceae</taxon>
        <taxon>Paenibacillus</taxon>
    </lineage>
</organism>
<dbReference type="CDD" id="cd17934">
    <property type="entry name" value="DEXXQc_Upf1-like"/>
    <property type="match status" value="1"/>
</dbReference>
<dbReference type="CDD" id="cd18808">
    <property type="entry name" value="SF1_C_Upf1"/>
    <property type="match status" value="1"/>
</dbReference>
<name>A0A917LSK9_9BACL</name>
<feature type="domain" description="DNA2/NAM7 helicase-like C-terminal" evidence="9">
    <location>
        <begin position="548"/>
        <end position="729"/>
    </location>
</feature>
<evidence type="ECO:0000256" key="6">
    <source>
        <dbReference type="SAM" id="Coils"/>
    </source>
</evidence>
<evidence type="ECO:0000313" key="10">
    <source>
        <dbReference type="EMBL" id="GGG53239.1"/>
    </source>
</evidence>
<evidence type="ECO:0000259" key="7">
    <source>
        <dbReference type="Pfam" id="PF10881"/>
    </source>
</evidence>
<feature type="domain" description="DUF2726" evidence="7">
    <location>
        <begin position="789"/>
        <end position="909"/>
    </location>
</feature>
<dbReference type="GO" id="GO:0043139">
    <property type="term" value="F:5'-3' DNA helicase activity"/>
    <property type="evidence" value="ECO:0007669"/>
    <property type="project" value="TreeGrafter"/>
</dbReference>
<evidence type="ECO:0000256" key="3">
    <source>
        <dbReference type="ARBA" id="ARBA00022801"/>
    </source>
</evidence>
<dbReference type="EMBL" id="BMHY01000001">
    <property type="protein sequence ID" value="GGG53239.1"/>
    <property type="molecule type" value="Genomic_DNA"/>
</dbReference>
<evidence type="ECO:0000259" key="8">
    <source>
        <dbReference type="Pfam" id="PF13086"/>
    </source>
</evidence>
<keyword evidence="5" id="KW-0067">ATP-binding</keyword>
<dbReference type="Gene3D" id="3.40.50.300">
    <property type="entry name" value="P-loop containing nucleotide triphosphate hydrolases"/>
    <property type="match status" value="2"/>
</dbReference>
<evidence type="ECO:0000256" key="4">
    <source>
        <dbReference type="ARBA" id="ARBA00022806"/>
    </source>
</evidence>
<evidence type="ECO:0000256" key="2">
    <source>
        <dbReference type="ARBA" id="ARBA00022741"/>
    </source>
</evidence>
<dbReference type="Pfam" id="PF13086">
    <property type="entry name" value="AAA_11"/>
    <property type="match status" value="2"/>
</dbReference>
<feature type="domain" description="DNA2/NAM7 helicase helicase" evidence="8">
    <location>
        <begin position="177"/>
        <end position="324"/>
    </location>
</feature>
<proteinExistence type="inferred from homology"/>
<dbReference type="SUPFAM" id="SSF52540">
    <property type="entry name" value="P-loop containing nucleoside triphosphate hydrolases"/>
    <property type="match status" value="1"/>
</dbReference>
<dbReference type="PANTHER" id="PTHR43788:SF8">
    <property type="entry name" value="DNA-BINDING PROTEIN SMUBP-2"/>
    <property type="match status" value="1"/>
</dbReference>
<dbReference type="Pfam" id="PF10881">
    <property type="entry name" value="DUF2726"/>
    <property type="match status" value="1"/>
</dbReference>
<dbReference type="Pfam" id="PF13087">
    <property type="entry name" value="AAA_12"/>
    <property type="match status" value="1"/>
</dbReference>
<comment type="caution">
    <text evidence="10">The sequence shown here is derived from an EMBL/GenBank/DDBJ whole genome shotgun (WGS) entry which is preliminary data.</text>
</comment>
<evidence type="ECO:0000256" key="1">
    <source>
        <dbReference type="ARBA" id="ARBA00007913"/>
    </source>
</evidence>
<feature type="domain" description="DNA2/NAM7 helicase helicase" evidence="8">
    <location>
        <begin position="396"/>
        <end position="525"/>
    </location>
</feature>
<dbReference type="Proteomes" id="UP000600247">
    <property type="component" value="Unassembled WGS sequence"/>
</dbReference>
<protein>
    <submittedName>
        <fullName evidence="10">Helicase</fullName>
    </submittedName>
</protein>
<feature type="coiled-coil region" evidence="6">
    <location>
        <begin position="393"/>
        <end position="420"/>
    </location>
</feature>
<dbReference type="InterPro" id="IPR050534">
    <property type="entry name" value="Coronavir_polyprotein_1ab"/>
</dbReference>
<dbReference type="InterPro" id="IPR027417">
    <property type="entry name" value="P-loop_NTPase"/>
</dbReference>
<dbReference type="InterPro" id="IPR024402">
    <property type="entry name" value="DUF2726"/>
</dbReference>
<dbReference type="PANTHER" id="PTHR43788">
    <property type="entry name" value="DNA2/NAM7 HELICASE FAMILY MEMBER"/>
    <property type="match status" value="1"/>
</dbReference>
<dbReference type="RefSeq" id="WP_188887115.1">
    <property type="nucleotide sequence ID" value="NZ_BMHY01000001.1"/>
</dbReference>